<accession>A0A167XU16</accession>
<reference evidence="1 2" key="1">
    <citation type="journal article" date="2016" name="Genome Biol. Evol.">
        <title>Divergent and convergent evolution of fungal pathogenicity.</title>
        <authorList>
            <person name="Shang Y."/>
            <person name="Xiao G."/>
            <person name="Zheng P."/>
            <person name="Cen K."/>
            <person name="Zhan S."/>
            <person name="Wang C."/>
        </authorList>
    </citation>
    <scope>NUCLEOTIDE SEQUENCE [LARGE SCALE GENOMIC DNA]</scope>
    <source>
        <strain evidence="1 2">RCEF 264</strain>
    </source>
</reference>
<evidence type="ECO:0000313" key="1">
    <source>
        <dbReference type="EMBL" id="OAA65403.1"/>
    </source>
</evidence>
<keyword evidence="2" id="KW-1185">Reference proteome</keyword>
<dbReference type="GO" id="GO:0016301">
    <property type="term" value="F:kinase activity"/>
    <property type="evidence" value="ECO:0007669"/>
    <property type="project" value="UniProtKB-KW"/>
</dbReference>
<comment type="caution">
    <text evidence="1">The sequence shown here is derived from an EMBL/GenBank/DDBJ whole genome shotgun (WGS) entry which is preliminary data.</text>
</comment>
<dbReference type="InterPro" id="IPR011009">
    <property type="entry name" value="Kinase-like_dom_sf"/>
</dbReference>
<dbReference type="AlphaFoldDB" id="A0A167XU16"/>
<protein>
    <submittedName>
        <fullName evidence="1">Protein kinase-like domain protein</fullName>
    </submittedName>
</protein>
<dbReference type="OrthoDB" id="3649325at2759"/>
<dbReference type="Proteomes" id="UP000076874">
    <property type="component" value="Unassembled WGS sequence"/>
</dbReference>
<proteinExistence type="predicted"/>
<dbReference type="EMBL" id="AZHD01000003">
    <property type="protein sequence ID" value="OAA65403.1"/>
    <property type="molecule type" value="Genomic_DNA"/>
</dbReference>
<dbReference type="STRING" id="1081102.A0A167XU16"/>
<dbReference type="SUPFAM" id="SSF56112">
    <property type="entry name" value="Protein kinase-like (PK-like)"/>
    <property type="match status" value="1"/>
</dbReference>
<evidence type="ECO:0000313" key="2">
    <source>
        <dbReference type="Proteomes" id="UP000076874"/>
    </source>
</evidence>
<gene>
    <name evidence="1" type="ORF">SPI_02190</name>
</gene>
<organism evidence="1 2">
    <name type="scientific">Niveomyces insectorum RCEF 264</name>
    <dbReference type="NCBI Taxonomy" id="1081102"/>
    <lineage>
        <taxon>Eukaryota</taxon>
        <taxon>Fungi</taxon>
        <taxon>Dikarya</taxon>
        <taxon>Ascomycota</taxon>
        <taxon>Pezizomycotina</taxon>
        <taxon>Sordariomycetes</taxon>
        <taxon>Hypocreomycetidae</taxon>
        <taxon>Hypocreales</taxon>
        <taxon>Cordycipitaceae</taxon>
        <taxon>Niveomyces</taxon>
    </lineage>
</organism>
<keyword evidence="1" id="KW-0418">Kinase</keyword>
<dbReference type="Pfam" id="PF01633">
    <property type="entry name" value="Choline_kinase"/>
    <property type="match status" value="1"/>
</dbReference>
<sequence length="280" mass="31202">MSHNSSFSNAYCVAERRTPAADEGTEPMKVFIKLFTAAAADMEVFKDLVPNKLEEALLCAEFGRSGQGAKVYGLCKTLDGTLVRIDEFLDARNMEPEDAEDPSVRADVARALATFHTMNAPLDKKAVERFYEALLGGLEKYHGMDTLEVLGKDSGANIDNLVDYDFAMRLLKVVERLKLLGGKSGWKYEEDEKRHFCDVYARQWNALTGDADAGDLVFLESKYGCMLAIAFNIHNMLCAMCEDGDKDPLDLLRLNKLFEEFAGQKAPGRLQLTLKTTSTR</sequence>
<keyword evidence="1" id="KW-0808">Transferase</keyword>
<dbReference type="Gene3D" id="3.90.1200.10">
    <property type="match status" value="1"/>
</dbReference>
<name>A0A167XU16_9HYPO</name>